<accession>A0A7J6L0A6</accession>
<evidence type="ECO:0000313" key="2">
    <source>
        <dbReference type="EMBL" id="KAF4652259.1"/>
    </source>
</evidence>
<proteinExistence type="predicted"/>
<name>A0A7J6L0A6_PEROL</name>
<evidence type="ECO:0000313" key="4">
    <source>
        <dbReference type="Proteomes" id="UP000572268"/>
    </source>
</evidence>
<dbReference type="Proteomes" id="UP000572268">
    <property type="component" value="Unassembled WGS sequence"/>
</dbReference>
<organism evidence="2 4">
    <name type="scientific">Perkinsus olseni</name>
    <name type="common">Perkinsus atlanticus</name>
    <dbReference type="NCBI Taxonomy" id="32597"/>
    <lineage>
        <taxon>Eukaryota</taxon>
        <taxon>Sar</taxon>
        <taxon>Alveolata</taxon>
        <taxon>Perkinsozoa</taxon>
        <taxon>Perkinsea</taxon>
        <taxon>Perkinsida</taxon>
        <taxon>Perkinsidae</taxon>
        <taxon>Perkinsus</taxon>
    </lineage>
</organism>
<dbReference type="EMBL" id="JABAHT010001196">
    <property type="protein sequence ID" value="KAF4649828.1"/>
    <property type="molecule type" value="Genomic_DNA"/>
</dbReference>
<sequence>IVGEMLVQQLMPAADLTKSVKSGNLVFVGDIAAAHSELEAISNGRGTRLLRLSPYSFSINLIGDTFSAAKQATKRESGLWEKLLFREKWGNGRASRTKSEYRLQHCEMLFRKGVEAITMHLCIQCFYHVQTLYLRYLSMEDIQV</sequence>
<dbReference type="EMBL" id="JABANN010000936">
    <property type="protein sequence ID" value="KAF4652259.1"/>
    <property type="molecule type" value="Genomic_DNA"/>
</dbReference>
<dbReference type="Proteomes" id="UP000570595">
    <property type="component" value="Unassembled WGS sequence"/>
</dbReference>
<protein>
    <submittedName>
        <fullName evidence="2">Uncharacterized protein</fullName>
    </submittedName>
</protein>
<feature type="non-terminal residue" evidence="2">
    <location>
        <position position="144"/>
    </location>
</feature>
<reference evidence="3 4" key="1">
    <citation type="submission" date="2020-04" db="EMBL/GenBank/DDBJ databases">
        <title>Perkinsus olseni comparative genomics.</title>
        <authorList>
            <person name="Bogema D.R."/>
        </authorList>
    </citation>
    <scope>NUCLEOTIDE SEQUENCE [LARGE SCALE GENOMIC DNA]</scope>
    <source>
        <strain evidence="1">ATCC PRA-179</strain>
        <strain evidence="2">ATCC PRA-31</strain>
    </source>
</reference>
<comment type="caution">
    <text evidence="2">The sequence shown here is derived from an EMBL/GenBank/DDBJ whole genome shotgun (WGS) entry which is preliminary data.</text>
</comment>
<evidence type="ECO:0000313" key="3">
    <source>
        <dbReference type="Proteomes" id="UP000570595"/>
    </source>
</evidence>
<gene>
    <name evidence="2" type="ORF">FOL46_009822</name>
    <name evidence="1" type="ORF">FOZ61_000907</name>
</gene>
<dbReference type="AlphaFoldDB" id="A0A7J6L0A6"/>
<evidence type="ECO:0000313" key="1">
    <source>
        <dbReference type="EMBL" id="KAF4649828.1"/>
    </source>
</evidence>